<evidence type="ECO:0000313" key="4">
    <source>
        <dbReference type="EMBL" id="CDQ09963.1"/>
    </source>
</evidence>
<keyword evidence="1" id="KW-0175">Coiled coil</keyword>
<dbReference type="AlphaFoldDB" id="A0A060UT57"/>
<feature type="domain" description="SMODS and SLOG-associating 2TM effector" evidence="3">
    <location>
        <begin position="3"/>
        <end position="111"/>
    </location>
</feature>
<dbReference type="Pfam" id="PF18160">
    <property type="entry name" value="SLATT_5"/>
    <property type="match status" value="1"/>
</dbReference>
<evidence type="ECO:0000259" key="3">
    <source>
        <dbReference type="Pfam" id="PF18160"/>
    </source>
</evidence>
<keyword evidence="2" id="KW-0472">Membrane</keyword>
<name>A0A060UT57_9PROT</name>
<keyword evidence="2" id="KW-1133">Transmembrane helix</keyword>
<keyword evidence="2" id="KW-0812">Transmembrane</keyword>
<dbReference type="InterPro" id="IPR041115">
    <property type="entry name" value="SLATT_5"/>
</dbReference>
<gene>
    <name evidence="4" type="ORF">AFERRI_370067</name>
</gene>
<accession>A0A060UT57</accession>
<proteinExistence type="predicted"/>
<reference evidence="4" key="1">
    <citation type="submission" date="2014-03" db="EMBL/GenBank/DDBJ databases">
        <authorList>
            <person name="Genoscope - CEA"/>
        </authorList>
    </citation>
    <scope>NUCLEOTIDE SEQUENCE [LARGE SCALE GENOMIC DNA]</scope>
    <source>
        <strain evidence="4">CF27</strain>
    </source>
</reference>
<feature type="coiled-coil region" evidence="1">
    <location>
        <begin position="20"/>
        <end position="49"/>
    </location>
</feature>
<comment type="caution">
    <text evidence="4">The sequence shown here is derived from an EMBL/GenBank/DDBJ whole genome shotgun (WGS) entry which is preliminary data.</text>
</comment>
<organism evidence="4">
    <name type="scientific">Acidithiobacillus ferrivorans</name>
    <dbReference type="NCBI Taxonomy" id="160808"/>
    <lineage>
        <taxon>Bacteria</taxon>
        <taxon>Pseudomonadati</taxon>
        <taxon>Pseudomonadota</taxon>
        <taxon>Acidithiobacillia</taxon>
        <taxon>Acidithiobacillales</taxon>
        <taxon>Acidithiobacillaceae</taxon>
        <taxon>Acidithiobacillus</taxon>
    </lineage>
</organism>
<evidence type="ECO:0000256" key="1">
    <source>
        <dbReference type="SAM" id="Coils"/>
    </source>
</evidence>
<dbReference type="EMBL" id="CCCS020000031">
    <property type="protein sequence ID" value="CDQ09963.1"/>
    <property type="molecule type" value="Genomic_DNA"/>
</dbReference>
<feature type="transmembrane region" description="Helical" evidence="2">
    <location>
        <begin position="97"/>
        <end position="116"/>
    </location>
</feature>
<reference evidence="4" key="2">
    <citation type="submission" date="2014-07" db="EMBL/GenBank/DDBJ databases">
        <title>Initial genome analysis of the psychrotolerant acidophile Acidithiobacillus ferrivorans CF27: insights into iron and sulfur oxidation pathways and into biofilm formation.</title>
        <authorList>
            <person name="Talla E."/>
            <person name="Hedrich S."/>
            <person name="Mangenot S."/>
            <person name="Ji B."/>
            <person name="Johnson D.B."/>
            <person name="Barbe V."/>
            <person name="Bonnefoy V."/>
        </authorList>
    </citation>
    <scope>NUCLEOTIDE SEQUENCE [LARGE SCALE GENOMIC DNA]</scope>
    <source>
        <strain evidence="4">CF27</strain>
    </source>
</reference>
<sequence>MNTRGFSARAHHFKENYTRLQELLGLLEVAECQADSAKLQKVIENVQAEYGTAIANSENHTTMDDRCARFPYGRKGTSRTLTNWDYIYIWYYFISRYLSLGLLYASPVLIYSYMIFVMN</sequence>
<evidence type="ECO:0000256" key="2">
    <source>
        <dbReference type="SAM" id="Phobius"/>
    </source>
</evidence>
<protein>
    <recommendedName>
        <fullName evidence="3">SMODS and SLOG-associating 2TM effector domain-containing protein</fullName>
    </recommendedName>
</protein>